<evidence type="ECO:0000313" key="1">
    <source>
        <dbReference type="EMBL" id="KAI3700132.1"/>
    </source>
</evidence>
<dbReference type="Proteomes" id="UP001055811">
    <property type="component" value="Linkage Group LG08"/>
</dbReference>
<organism evidence="1 2">
    <name type="scientific">Cichorium intybus</name>
    <name type="common">Chicory</name>
    <dbReference type="NCBI Taxonomy" id="13427"/>
    <lineage>
        <taxon>Eukaryota</taxon>
        <taxon>Viridiplantae</taxon>
        <taxon>Streptophyta</taxon>
        <taxon>Embryophyta</taxon>
        <taxon>Tracheophyta</taxon>
        <taxon>Spermatophyta</taxon>
        <taxon>Magnoliopsida</taxon>
        <taxon>eudicotyledons</taxon>
        <taxon>Gunneridae</taxon>
        <taxon>Pentapetalae</taxon>
        <taxon>asterids</taxon>
        <taxon>campanulids</taxon>
        <taxon>Asterales</taxon>
        <taxon>Asteraceae</taxon>
        <taxon>Cichorioideae</taxon>
        <taxon>Cichorieae</taxon>
        <taxon>Cichoriinae</taxon>
        <taxon>Cichorium</taxon>
    </lineage>
</organism>
<gene>
    <name evidence="1" type="ORF">L2E82_44750</name>
</gene>
<proteinExistence type="predicted"/>
<evidence type="ECO:0000313" key="2">
    <source>
        <dbReference type="Proteomes" id="UP001055811"/>
    </source>
</evidence>
<reference evidence="2" key="1">
    <citation type="journal article" date="2022" name="Mol. Ecol. Resour.">
        <title>The genomes of chicory, endive, great burdock and yacon provide insights into Asteraceae palaeo-polyploidization history and plant inulin production.</title>
        <authorList>
            <person name="Fan W."/>
            <person name="Wang S."/>
            <person name="Wang H."/>
            <person name="Wang A."/>
            <person name="Jiang F."/>
            <person name="Liu H."/>
            <person name="Zhao H."/>
            <person name="Xu D."/>
            <person name="Zhang Y."/>
        </authorList>
    </citation>
    <scope>NUCLEOTIDE SEQUENCE [LARGE SCALE GENOMIC DNA]</scope>
    <source>
        <strain evidence="2">cv. Punajuju</strain>
    </source>
</reference>
<protein>
    <submittedName>
        <fullName evidence="1">Uncharacterized protein</fullName>
    </submittedName>
</protein>
<comment type="caution">
    <text evidence="1">The sequence shown here is derived from an EMBL/GenBank/DDBJ whole genome shotgun (WGS) entry which is preliminary data.</text>
</comment>
<name>A0ACB8ZQ41_CICIN</name>
<keyword evidence="2" id="KW-1185">Reference proteome</keyword>
<reference evidence="1 2" key="2">
    <citation type="journal article" date="2022" name="Mol. Ecol. Resour.">
        <title>The genomes of chicory, endive, great burdock and yacon provide insights into Asteraceae paleo-polyploidization history and plant inulin production.</title>
        <authorList>
            <person name="Fan W."/>
            <person name="Wang S."/>
            <person name="Wang H."/>
            <person name="Wang A."/>
            <person name="Jiang F."/>
            <person name="Liu H."/>
            <person name="Zhao H."/>
            <person name="Xu D."/>
            <person name="Zhang Y."/>
        </authorList>
    </citation>
    <scope>NUCLEOTIDE SEQUENCE [LARGE SCALE GENOMIC DNA]</scope>
    <source>
        <strain evidence="2">cv. Punajuju</strain>
        <tissue evidence="1">Leaves</tissue>
    </source>
</reference>
<dbReference type="EMBL" id="CM042016">
    <property type="protein sequence ID" value="KAI3700132.1"/>
    <property type="molecule type" value="Genomic_DNA"/>
</dbReference>
<sequence length="78" mass="8659">MKKLAKVETRAKGMVTINEARSEAEEDGQGRRVVEVEVVACRGHEGEVGNMLQISWETLVTSWALSFLLDRVGLLSSR</sequence>
<accession>A0ACB8ZQ41</accession>